<dbReference type="InterPro" id="IPR029476">
    <property type="entry name" value="DNase_NucA_NucB"/>
</dbReference>
<dbReference type="Proteomes" id="UP000677413">
    <property type="component" value="Unassembled WGS sequence"/>
</dbReference>
<proteinExistence type="predicted"/>
<organism evidence="2 3">
    <name type="scientific">Streptomyces liliiviolaceus</name>
    <dbReference type="NCBI Taxonomy" id="2823109"/>
    <lineage>
        <taxon>Bacteria</taxon>
        <taxon>Bacillati</taxon>
        <taxon>Actinomycetota</taxon>
        <taxon>Actinomycetes</taxon>
        <taxon>Kitasatosporales</taxon>
        <taxon>Streptomycetaceae</taxon>
        <taxon>Streptomyces</taxon>
    </lineage>
</organism>
<dbReference type="RefSeq" id="WP_210884238.1">
    <property type="nucleotide sequence ID" value="NZ_JAGPYQ010000001.1"/>
</dbReference>
<sequence>MTFTLRGSQQEVLGTAILYVSSSATLNPRSGAWDDDLVVEAVDFTGQLTSLSVAIEASCTSQCTATNKNPWEGNRVLTELAVATGRVSYSNVPAVGVADAATVSYRMTMFQTGTAPVPVPAVNWSNPRPIRCDSALTESGNTSTGCALPSVSPKLELPIATYGAAAATYDWAQYSLPGKWGRYSGQPMTRALDGETRRLKTCGTQSSIPFVRKPADVVPDDSCDEFPFASTWQGGTDGGLCAEIVPLLEDGVWNIYEADPARPVTLTEPCVRGHVPLGVNQLAGTAYSNLIQNQRIINNDPFYLGVLF</sequence>
<evidence type="ECO:0000259" key="1">
    <source>
        <dbReference type="Pfam" id="PF14040"/>
    </source>
</evidence>
<protein>
    <recommendedName>
        <fullName evidence="1">Deoxyribonuclease NucA/NucB domain-containing protein</fullName>
    </recommendedName>
</protein>
<evidence type="ECO:0000313" key="2">
    <source>
        <dbReference type="EMBL" id="MBQ0850240.1"/>
    </source>
</evidence>
<evidence type="ECO:0000313" key="3">
    <source>
        <dbReference type="Proteomes" id="UP000677413"/>
    </source>
</evidence>
<name>A0A941B4D6_9ACTN</name>
<dbReference type="EMBL" id="JAGPYQ010000001">
    <property type="protein sequence ID" value="MBQ0850240.1"/>
    <property type="molecule type" value="Genomic_DNA"/>
</dbReference>
<gene>
    <name evidence="2" type="ORF">J8N05_18780</name>
</gene>
<comment type="caution">
    <text evidence="2">The sequence shown here is derived from an EMBL/GenBank/DDBJ whole genome shotgun (WGS) entry which is preliminary data.</text>
</comment>
<feature type="domain" description="Deoxyribonuclease NucA/NucB" evidence="1">
    <location>
        <begin position="211"/>
        <end position="237"/>
    </location>
</feature>
<dbReference type="AlphaFoldDB" id="A0A941B4D6"/>
<accession>A0A941B4D6</accession>
<keyword evidence="3" id="KW-1185">Reference proteome</keyword>
<reference evidence="2 3" key="1">
    <citation type="submission" date="2021-04" db="EMBL/GenBank/DDBJ databases">
        <authorList>
            <person name="Tang X."/>
            <person name="Zhou X."/>
            <person name="Chen X."/>
            <person name="Cernava T."/>
            <person name="Zhang C."/>
        </authorList>
    </citation>
    <scope>NUCLEOTIDE SEQUENCE [LARGE SCALE GENOMIC DNA]</scope>
    <source>
        <strain evidence="2 3">BH-SS-21</strain>
    </source>
</reference>
<dbReference type="Pfam" id="PF14040">
    <property type="entry name" value="DNase_NucA_NucB"/>
    <property type="match status" value="1"/>
</dbReference>